<dbReference type="RefSeq" id="WP_147646888.1">
    <property type="nucleotide sequence ID" value="NZ_CP042806.1"/>
</dbReference>
<dbReference type="OrthoDB" id="114027at2"/>
<evidence type="ECO:0008006" key="4">
    <source>
        <dbReference type="Google" id="ProtNLM"/>
    </source>
</evidence>
<evidence type="ECO:0000256" key="1">
    <source>
        <dbReference type="SAM" id="Phobius"/>
    </source>
</evidence>
<dbReference type="KEGG" id="talb:FTW19_06640"/>
<dbReference type="EMBL" id="CP042806">
    <property type="protein sequence ID" value="QEE27698.1"/>
    <property type="molecule type" value="Genomic_DNA"/>
</dbReference>
<keyword evidence="3" id="KW-1185">Reference proteome</keyword>
<dbReference type="AlphaFoldDB" id="A0A5B9E6Q4"/>
<evidence type="ECO:0000313" key="2">
    <source>
        <dbReference type="EMBL" id="QEE27698.1"/>
    </source>
</evidence>
<keyword evidence="1" id="KW-0812">Transmembrane</keyword>
<protein>
    <recommendedName>
        <fullName evidence="4">DUF948 domain-containing protein</fullName>
    </recommendedName>
</protein>
<dbReference type="Proteomes" id="UP000321820">
    <property type="component" value="Chromosome"/>
</dbReference>
<proteinExistence type="predicted"/>
<reference evidence="2 3" key="1">
    <citation type="submission" date="2019-08" db="EMBL/GenBank/DDBJ databases">
        <title>Complete genome sequence of Terriglobus albidus strain ORNL.</title>
        <authorList>
            <person name="Podar M."/>
        </authorList>
    </citation>
    <scope>NUCLEOTIDE SEQUENCE [LARGE SCALE GENOMIC DNA]</scope>
    <source>
        <strain evidence="2 3">ORNL</strain>
    </source>
</reference>
<keyword evidence="1" id="KW-1133">Transmembrane helix</keyword>
<keyword evidence="1" id="KW-0472">Membrane</keyword>
<organism evidence="2 3">
    <name type="scientific">Terriglobus albidus</name>
    <dbReference type="NCBI Taxonomy" id="1592106"/>
    <lineage>
        <taxon>Bacteria</taxon>
        <taxon>Pseudomonadati</taxon>
        <taxon>Acidobacteriota</taxon>
        <taxon>Terriglobia</taxon>
        <taxon>Terriglobales</taxon>
        <taxon>Acidobacteriaceae</taxon>
        <taxon>Terriglobus</taxon>
    </lineage>
</organism>
<sequence length="186" mass="19864">MLTAAILWQSQLATDHSNLLITFIAVVAAAVVLQAFVLIGMAVGAYKTQKQLLSIAQELQAKAFPIMDNITRVVDKAAPKVDRITDNLVETTDVLRDKAHELDIVVSEVAARTRAQVARVDNAVTDSLNTVGRVTAEVHHAVMVPVRHISGVIHGIKAGLETLVGRAKTWRDAAASVATGVGDTED</sequence>
<name>A0A5B9E6Q4_9BACT</name>
<gene>
    <name evidence="2" type="ORF">FTW19_06640</name>
</gene>
<accession>A0A5B9E6Q4</accession>
<feature type="transmembrane region" description="Helical" evidence="1">
    <location>
        <begin position="20"/>
        <end position="46"/>
    </location>
</feature>
<evidence type="ECO:0000313" key="3">
    <source>
        <dbReference type="Proteomes" id="UP000321820"/>
    </source>
</evidence>